<sequence>MSRLVNRYAINYPNNLQYLQLFEFLLVKKKKLQNFPKDKLRSHRFLAESNTMASRRPARKKLISLFATQMQNKQINVYIEFLRHIFILMTTIHFNLHIRITTQSIFLSSIAYTENVNQNEKVSLLTDIFEIAHKN</sequence>
<evidence type="ECO:0000313" key="1">
    <source>
        <dbReference type="EnsemblMetazoa" id="GBRI006758-PA"/>
    </source>
</evidence>
<dbReference type="EnsemblMetazoa" id="GBRI006758-RA">
    <property type="protein sequence ID" value="GBRI006758-PA"/>
    <property type="gene ID" value="GBRI006758"/>
</dbReference>
<keyword evidence="2" id="KW-1185">Reference proteome</keyword>
<name>A0A1A9W549_9MUSC</name>
<accession>A0A1A9W549</accession>
<reference evidence="2" key="1">
    <citation type="submission" date="2014-03" db="EMBL/GenBank/DDBJ databases">
        <authorList>
            <person name="Aksoy S."/>
            <person name="Warren W."/>
            <person name="Wilson R.K."/>
        </authorList>
    </citation>
    <scope>NUCLEOTIDE SEQUENCE [LARGE SCALE GENOMIC DNA]</scope>
    <source>
        <strain evidence="2">IAEA</strain>
    </source>
</reference>
<dbReference type="Proteomes" id="UP000091820">
    <property type="component" value="Unassembled WGS sequence"/>
</dbReference>
<dbReference type="VEuPathDB" id="VectorBase:GBRI006758"/>
<organism evidence="1 2">
    <name type="scientific">Glossina brevipalpis</name>
    <dbReference type="NCBI Taxonomy" id="37001"/>
    <lineage>
        <taxon>Eukaryota</taxon>
        <taxon>Metazoa</taxon>
        <taxon>Ecdysozoa</taxon>
        <taxon>Arthropoda</taxon>
        <taxon>Hexapoda</taxon>
        <taxon>Insecta</taxon>
        <taxon>Pterygota</taxon>
        <taxon>Neoptera</taxon>
        <taxon>Endopterygota</taxon>
        <taxon>Diptera</taxon>
        <taxon>Brachycera</taxon>
        <taxon>Muscomorpha</taxon>
        <taxon>Hippoboscoidea</taxon>
        <taxon>Glossinidae</taxon>
        <taxon>Glossina</taxon>
    </lineage>
</organism>
<reference evidence="1" key="2">
    <citation type="submission" date="2020-05" db="UniProtKB">
        <authorList>
            <consortium name="EnsemblMetazoa"/>
        </authorList>
    </citation>
    <scope>IDENTIFICATION</scope>
    <source>
        <strain evidence="1">IAEA</strain>
    </source>
</reference>
<dbReference type="AlphaFoldDB" id="A0A1A9W549"/>
<protein>
    <submittedName>
        <fullName evidence="1">Uncharacterized protein</fullName>
    </submittedName>
</protein>
<evidence type="ECO:0000313" key="2">
    <source>
        <dbReference type="Proteomes" id="UP000091820"/>
    </source>
</evidence>
<proteinExistence type="predicted"/>